<dbReference type="Proteomes" id="UP000010102">
    <property type="component" value="Chromosome"/>
</dbReference>
<dbReference type="AlphaFoldDB" id="A0AAV2USZ5"/>
<dbReference type="Gene3D" id="1.10.238.160">
    <property type="match status" value="1"/>
</dbReference>
<dbReference type="KEGG" id="lpo:LPO_0157"/>
<accession>A0AAV2USZ5</accession>
<dbReference type="EMBL" id="FQ958210">
    <property type="protein sequence ID" value="CCD04289.1"/>
    <property type="molecule type" value="Genomic_DNA"/>
</dbReference>
<name>A0AAV2USZ5_LEGPN</name>
<organism evidence="1 2">
    <name type="scientific">Legionella pneumophila subsp. pneumophila</name>
    <dbReference type="NCBI Taxonomy" id="91891"/>
    <lineage>
        <taxon>Bacteria</taxon>
        <taxon>Pseudomonadati</taxon>
        <taxon>Pseudomonadota</taxon>
        <taxon>Gammaproteobacteria</taxon>
        <taxon>Legionellales</taxon>
        <taxon>Legionellaceae</taxon>
        <taxon>Legionella</taxon>
    </lineage>
</organism>
<reference evidence="1 2" key="1">
    <citation type="submission" date="2011-07" db="EMBL/GenBank/DDBJ databases">
        <authorList>
            <person name="Genoscope - CEA"/>
        </authorList>
    </citation>
    <scope>NUCLEOTIDE SEQUENCE [LARGE SCALE GENOMIC DNA]</scope>
    <source>
        <strain evidence="2">lorraine</strain>
    </source>
</reference>
<dbReference type="RefSeq" id="WP_014840789.1">
    <property type="nucleotide sequence ID" value="NC_018139.1"/>
</dbReference>
<protein>
    <submittedName>
        <fullName evidence="1">Phage transcriptional regulator AlpA</fullName>
    </submittedName>
</protein>
<gene>
    <name evidence="1" type="primary">AlpA</name>
    <name evidence="1" type="ORF">LPO_0157</name>
</gene>
<evidence type="ECO:0000313" key="1">
    <source>
        <dbReference type="EMBL" id="CCD04289.1"/>
    </source>
</evidence>
<proteinExistence type="predicted"/>
<sequence length="75" mass="8719">MRYLPESGYLRIKDILGDPNSHPPIPAIIPIGKSTWWEGIKTGRFPKPLKFGSRISMWRVEDIRELIKNCNEQVK</sequence>
<evidence type="ECO:0000313" key="2">
    <source>
        <dbReference type="Proteomes" id="UP000010102"/>
    </source>
</evidence>